<sequence>MEGNAAAILEHESDLIDRSSAPAATTHKQNDADSGWQTVSYPKRNRKAAALKPQGQKQSDSIPSGGDAGDVFRSIEAHAEERRRKLLEARAATLAVEAPVVRRKSWGDSEEDSDVEVSGADAGSEEVKKVGQKKPKKPKVTVAEAVARMDAGDLGAFLTEITASYETQQDIQIMRFTDYFGRAFASVSAAQFPWVKMFKESTVAKLVDIPLTQVREDIYKTSVDWISKRSVEALSSFVLWSLDSIFSDLSSHLGPAKGSKKVSQPASSRSQVAIFLVLAMVLRRKPDALVSLLPVVKGSPKYLGQDKLPVIVWAISQASEGDLSVGLYLWVHFLLPVLSSKSGYNPQSRDLILQLVERILSIPKSRAILVNGAVRKGERLVPPSALDLLMRITFPATRIKETERLEAIYPTLREVGLAGSSGSKAMKQLALQLSSFAIKAAGEGSPKLSGEGSDIFVWCLSQNHECYKHWDKLYLDNLQASILILRKMSNSNLNLDKSSLEPLKETIKLFKLKNESALAKADESHHSLLKESDKYCKAILGRSSGGNRCIKFLTIISLLALIAAILSQNTEYLDSEKLSAILNFAGTS</sequence>
<comment type="caution">
    <text evidence="1">The sequence shown here is derived from an EMBL/GenBank/DDBJ whole genome shotgun (WGS) entry which is preliminary data.</text>
</comment>
<dbReference type="EMBL" id="CM042889">
    <property type="protein sequence ID" value="KAI4320285.1"/>
    <property type="molecule type" value="Genomic_DNA"/>
</dbReference>
<proteinExistence type="predicted"/>
<evidence type="ECO:0000313" key="1">
    <source>
        <dbReference type="EMBL" id="KAI4320285.1"/>
    </source>
</evidence>
<protein>
    <submittedName>
        <fullName evidence="1">Uncharacterized protein</fullName>
    </submittedName>
</protein>
<keyword evidence="2" id="KW-1185">Reference proteome</keyword>
<gene>
    <name evidence="1" type="ORF">MLD38_033781</name>
</gene>
<evidence type="ECO:0000313" key="2">
    <source>
        <dbReference type="Proteomes" id="UP001057402"/>
    </source>
</evidence>
<organism evidence="1 2">
    <name type="scientific">Melastoma candidum</name>
    <dbReference type="NCBI Taxonomy" id="119954"/>
    <lineage>
        <taxon>Eukaryota</taxon>
        <taxon>Viridiplantae</taxon>
        <taxon>Streptophyta</taxon>
        <taxon>Embryophyta</taxon>
        <taxon>Tracheophyta</taxon>
        <taxon>Spermatophyta</taxon>
        <taxon>Magnoliopsida</taxon>
        <taxon>eudicotyledons</taxon>
        <taxon>Gunneridae</taxon>
        <taxon>Pentapetalae</taxon>
        <taxon>rosids</taxon>
        <taxon>malvids</taxon>
        <taxon>Myrtales</taxon>
        <taxon>Melastomataceae</taxon>
        <taxon>Melastomatoideae</taxon>
        <taxon>Melastomateae</taxon>
        <taxon>Melastoma</taxon>
    </lineage>
</organism>
<accession>A0ACB9MC69</accession>
<dbReference type="Proteomes" id="UP001057402">
    <property type="component" value="Chromosome 10"/>
</dbReference>
<reference evidence="2" key="1">
    <citation type="journal article" date="2023" name="Front. Plant Sci.">
        <title>Chromosomal-level genome assembly of Melastoma candidum provides insights into trichome evolution.</title>
        <authorList>
            <person name="Zhong Y."/>
            <person name="Wu W."/>
            <person name="Sun C."/>
            <person name="Zou P."/>
            <person name="Liu Y."/>
            <person name="Dai S."/>
            <person name="Zhou R."/>
        </authorList>
    </citation>
    <scope>NUCLEOTIDE SEQUENCE [LARGE SCALE GENOMIC DNA]</scope>
</reference>
<name>A0ACB9MC69_9MYRT</name>